<gene>
    <name evidence="1" type="ORF">GCM10008957_31130</name>
</gene>
<organism evidence="1 2">
    <name type="scientific">Deinococcus ruber</name>
    <dbReference type="NCBI Taxonomy" id="1848197"/>
    <lineage>
        <taxon>Bacteria</taxon>
        <taxon>Thermotogati</taxon>
        <taxon>Deinococcota</taxon>
        <taxon>Deinococci</taxon>
        <taxon>Deinococcales</taxon>
        <taxon>Deinococcaceae</taxon>
        <taxon>Deinococcus</taxon>
    </lineage>
</organism>
<comment type="caution">
    <text evidence="1">The sequence shown here is derived from an EMBL/GenBank/DDBJ whole genome shotgun (WGS) entry which is preliminary data.</text>
</comment>
<dbReference type="Pfam" id="PF23410">
    <property type="entry name" value="Beta-prop_VPS8"/>
    <property type="match status" value="1"/>
</dbReference>
<name>A0A918CCM9_9DEIO</name>
<accession>A0A918CCM9</accession>
<evidence type="ECO:0000313" key="2">
    <source>
        <dbReference type="Proteomes" id="UP000603865"/>
    </source>
</evidence>
<dbReference type="EMBL" id="BMQL01000019">
    <property type="protein sequence ID" value="GGR16264.1"/>
    <property type="molecule type" value="Genomic_DNA"/>
</dbReference>
<dbReference type="Gene3D" id="2.130.10.10">
    <property type="entry name" value="YVTN repeat-like/Quinoprotein amine dehydrogenase"/>
    <property type="match status" value="3"/>
</dbReference>
<reference evidence="1" key="1">
    <citation type="journal article" date="2014" name="Int. J. Syst. Evol. Microbiol.">
        <title>Complete genome sequence of Corynebacterium casei LMG S-19264T (=DSM 44701T), isolated from a smear-ripened cheese.</title>
        <authorList>
            <consortium name="US DOE Joint Genome Institute (JGI-PGF)"/>
            <person name="Walter F."/>
            <person name="Albersmeier A."/>
            <person name="Kalinowski J."/>
            <person name="Ruckert C."/>
        </authorList>
    </citation>
    <scope>NUCLEOTIDE SEQUENCE</scope>
    <source>
        <strain evidence="1">JCM 31311</strain>
    </source>
</reference>
<dbReference type="Proteomes" id="UP000603865">
    <property type="component" value="Unassembled WGS sequence"/>
</dbReference>
<dbReference type="PANTHER" id="PTHR19879">
    <property type="entry name" value="TRANSCRIPTION INITIATION FACTOR TFIID"/>
    <property type="match status" value="1"/>
</dbReference>
<dbReference type="SUPFAM" id="SSF50998">
    <property type="entry name" value="Quinoprotein alcohol dehydrogenase-like"/>
    <property type="match status" value="1"/>
</dbReference>
<dbReference type="PANTHER" id="PTHR19879:SF9">
    <property type="entry name" value="TRANSCRIPTION INITIATION FACTOR TFIID SUBUNIT 5"/>
    <property type="match status" value="1"/>
</dbReference>
<dbReference type="AlphaFoldDB" id="A0A918CCM9"/>
<dbReference type="InterPro" id="IPR015943">
    <property type="entry name" value="WD40/YVTN_repeat-like_dom_sf"/>
</dbReference>
<sequence>MERRDALYFQTVLLNRHAWRLKPGVVCGLILLGSLCTGVGGARAPLGSRPSLVWQQRFDGGFNGTFLRSSDGRVVVSDSRDGSLWIWRDGGAGRQIRQPATSNAPTWPDTISDDDKYVVMRSPSVQIIDLADGTTVAEERKDFPGEAGNIIGLQNNIFYYSDYDGKMMYVYNIKSRQMLFKTNVAPELKSISTGQIGSSGCIKKDGTVIYDKNDVIHVVSSKTWSEIATIDVKLMTSNRQSAYAYSCEFGDNLIFLKIRLNIQDSQGFNTVFVKELLYDYKKQQLAPSKYDNYLHPAKQFQTIHLFQGFELVTSSDVLKNCGTSDENNESYFDDSSATVDLIRQKDGKKILTTCYSRRTEYDLHSMLPDALWYSNGRLEEGNYDGYTDALTSKIVKRYGATPLNILKTSCSGLGVLTLDYGTLQLYDIKSGKIMSQIYKNEDHTVETGNGETVSWSLRGSTAVAAAKSQLTVFKLPPQLTQTTCQGPSEALQGDARAPFLELQRQAVLQVQADHFKSQLVRSVALNGDGKKVALGYKGGDVQILDVQTGKVLREWRDQAAAVLDVAWSPSEQALAYSNEAGQVWMHDLQTNAAIGSGQLAPARRSDLDAEHQPLWIREIQWNPAGTHLAIAGSWGELYDWQPHKSPIRLLATHSVEKGFTALQWSDDGTRVIAGQRDGGVTMVDLKSHTVVQSWSTGQGTVLSLTVQGDTITTLGQDKTLSQWRIEQQRTP</sequence>
<proteinExistence type="predicted"/>
<dbReference type="InterPro" id="IPR001680">
    <property type="entry name" value="WD40_rpt"/>
</dbReference>
<evidence type="ECO:0008006" key="3">
    <source>
        <dbReference type="Google" id="ProtNLM"/>
    </source>
</evidence>
<dbReference type="SMART" id="SM00320">
    <property type="entry name" value="WD40"/>
    <property type="match status" value="4"/>
</dbReference>
<dbReference type="InterPro" id="IPR011047">
    <property type="entry name" value="Quinoprotein_ADH-like_sf"/>
</dbReference>
<protein>
    <recommendedName>
        <fullName evidence="3">Anaphase-promoting complex subunit 4 WD40 domain-containing protein</fullName>
    </recommendedName>
</protein>
<reference evidence="1" key="2">
    <citation type="submission" date="2020-09" db="EMBL/GenBank/DDBJ databases">
        <authorList>
            <person name="Sun Q."/>
            <person name="Ohkuma M."/>
        </authorList>
    </citation>
    <scope>NUCLEOTIDE SEQUENCE</scope>
    <source>
        <strain evidence="1">JCM 31311</strain>
    </source>
</reference>
<keyword evidence="2" id="KW-1185">Reference proteome</keyword>
<dbReference type="RefSeq" id="WP_189091438.1">
    <property type="nucleotide sequence ID" value="NZ_BMQL01000019.1"/>
</dbReference>
<evidence type="ECO:0000313" key="1">
    <source>
        <dbReference type="EMBL" id="GGR16264.1"/>
    </source>
</evidence>